<evidence type="ECO:0000313" key="2">
    <source>
        <dbReference type="Proteomes" id="UP000299102"/>
    </source>
</evidence>
<proteinExistence type="predicted"/>
<accession>A0A4C1VER5</accession>
<comment type="caution">
    <text evidence="1">The sequence shown here is derived from an EMBL/GenBank/DDBJ whole genome shotgun (WGS) entry which is preliminary data.</text>
</comment>
<sequence>MKFGKEVTRGPDRNMEKLMPTINVVNADSENILKGIASQRDNSNSFSHSRCTWAALASSVEGAASGTGSKKHIINFVHAWSNDGRRGRQHEHRRGEALASAARRRARAIIHKLEEARPTINLAPTTAAPHTNSGVDAVGGAAVARSLFTYLECLISLKRKCRAIARPPSRRTRPIGATEATGCTRHVRTWKTKAVFDYNERSLGGEYYTFHFQNISRAISDVRQST</sequence>
<reference evidence="1 2" key="1">
    <citation type="journal article" date="2019" name="Commun. Biol.">
        <title>The bagworm genome reveals a unique fibroin gene that provides high tensile strength.</title>
        <authorList>
            <person name="Kono N."/>
            <person name="Nakamura H."/>
            <person name="Ohtoshi R."/>
            <person name="Tomita M."/>
            <person name="Numata K."/>
            <person name="Arakawa K."/>
        </authorList>
    </citation>
    <scope>NUCLEOTIDE SEQUENCE [LARGE SCALE GENOMIC DNA]</scope>
</reference>
<dbReference type="EMBL" id="BGZK01000322">
    <property type="protein sequence ID" value="GBP36752.1"/>
    <property type="molecule type" value="Genomic_DNA"/>
</dbReference>
<gene>
    <name evidence="1" type="ORF">EVAR_24755_1</name>
</gene>
<name>A0A4C1VER5_EUMVA</name>
<organism evidence="1 2">
    <name type="scientific">Eumeta variegata</name>
    <name type="common">Bagworm moth</name>
    <name type="synonym">Eumeta japonica</name>
    <dbReference type="NCBI Taxonomy" id="151549"/>
    <lineage>
        <taxon>Eukaryota</taxon>
        <taxon>Metazoa</taxon>
        <taxon>Ecdysozoa</taxon>
        <taxon>Arthropoda</taxon>
        <taxon>Hexapoda</taxon>
        <taxon>Insecta</taxon>
        <taxon>Pterygota</taxon>
        <taxon>Neoptera</taxon>
        <taxon>Endopterygota</taxon>
        <taxon>Lepidoptera</taxon>
        <taxon>Glossata</taxon>
        <taxon>Ditrysia</taxon>
        <taxon>Tineoidea</taxon>
        <taxon>Psychidae</taxon>
        <taxon>Oiketicinae</taxon>
        <taxon>Eumeta</taxon>
    </lineage>
</organism>
<evidence type="ECO:0000313" key="1">
    <source>
        <dbReference type="EMBL" id="GBP36752.1"/>
    </source>
</evidence>
<protein>
    <submittedName>
        <fullName evidence="1">Uncharacterized protein</fullName>
    </submittedName>
</protein>
<dbReference type="AlphaFoldDB" id="A0A4C1VER5"/>
<keyword evidence="2" id="KW-1185">Reference proteome</keyword>
<dbReference type="Proteomes" id="UP000299102">
    <property type="component" value="Unassembled WGS sequence"/>
</dbReference>